<organism evidence="1 2">
    <name type="scientific">Primorskyibacter sedentarius</name>
    <dbReference type="NCBI Taxonomy" id="745311"/>
    <lineage>
        <taxon>Bacteria</taxon>
        <taxon>Pseudomonadati</taxon>
        <taxon>Pseudomonadota</taxon>
        <taxon>Alphaproteobacteria</taxon>
        <taxon>Rhodobacterales</taxon>
        <taxon>Roseobacteraceae</taxon>
        <taxon>Primorskyibacter</taxon>
    </lineage>
</organism>
<evidence type="ECO:0000313" key="1">
    <source>
        <dbReference type="EMBL" id="TCS65590.1"/>
    </source>
</evidence>
<comment type="caution">
    <text evidence="1">The sequence shown here is derived from an EMBL/GenBank/DDBJ whole genome shotgun (WGS) entry which is preliminary data.</text>
</comment>
<dbReference type="Gene3D" id="3.40.50.300">
    <property type="entry name" value="P-loop containing nucleotide triphosphate hydrolases"/>
    <property type="match status" value="1"/>
</dbReference>
<dbReference type="InterPro" id="IPR005331">
    <property type="entry name" value="Sulfotransferase"/>
</dbReference>
<accession>A0A4R3JKZ5</accession>
<gene>
    <name evidence="1" type="ORF">EDD52_1035</name>
</gene>
<dbReference type="EMBL" id="SLZU01000003">
    <property type="protein sequence ID" value="TCS65590.1"/>
    <property type="molecule type" value="Genomic_DNA"/>
</dbReference>
<proteinExistence type="predicted"/>
<dbReference type="GO" id="GO:0008146">
    <property type="term" value="F:sulfotransferase activity"/>
    <property type="evidence" value="ECO:0007669"/>
    <property type="project" value="InterPro"/>
</dbReference>
<sequence>MAIFLPEYKVAYMAVPKAGCSSVKAALAHLDSRVTIPPAEDITVMTWHKIYPTTRFRQRRWNRFTDFYRFTVVRDPARRMMSVYTNRVVHFRDLHSSWKMQTDPNYAHLSKDPDPDFFFQNLRDYMKAASVIKHHCLGTQLFIGPHPLQYDRVYRTEDMGELAHDLSRIVGKPVEMPRENSSDIKLSLGDLAPKTIDAIRPMLDEEYAHLSDYFENPL</sequence>
<keyword evidence="2" id="KW-1185">Reference proteome</keyword>
<dbReference type="Proteomes" id="UP000295696">
    <property type="component" value="Unassembled WGS sequence"/>
</dbReference>
<dbReference type="GO" id="GO:0016020">
    <property type="term" value="C:membrane"/>
    <property type="evidence" value="ECO:0007669"/>
    <property type="project" value="InterPro"/>
</dbReference>
<reference evidence="1 2" key="1">
    <citation type="submission" date="2019-03" db="EMBL/GenBank/DDBJ databases">
        <title>Genomic Encyclopedia of Type Strains, Phase IV (KMG-IV): sequencing the most valuable type-strain genomes for metagenomic binning, comparative biology and taxonomic classification.</title>
        <authorList>
            <person name="Goeker M."/>
        </authorList>
    </citation>
    <scope>NUCLEOTIDE SEQUENCE [LARGE SCALE GENOMIC DNA]</scope>
    <source>
        <strain evidence="1 2">DSM 104836</strain>
    </source>
</reference>
<dbReference type="AlphaFoldDB" id="A0A4R3JKZ5"/>
<dbReference type="InterPro" id="IPR027417">
    <property type="entry name" value="P-loop_NTPase"/>
</dbReference>
<keyword evidence="1" id="KW-0808">Transferase</keyword>
<name>A0A4R3JKZ5_9RHOB</name>
<evidence type="ECO:0000313" key="2">
    <source>
        <dbReference type="Proteomes" id="UP000295696"/>
    </source>
</evidence>
<dbReference type="Pfam" id="PF03567">
    <property type="entry name" value="Sulfotransfer_2"/>
    <property type="match status" value="1"/>
</dbReference>
<protein>
    <submittedName>
        <fullName evidence="1">Sulfotransferase family protein</fullName>
    </submittedName>
</protein>